<comment type="catalytic activity">
    <reaction evidence="9">
        <text>N-terminal L-prolyl-L-prolyl-L-lysyl-[protein] + 2 S-adenosyl-L-methionine = N-terminal N,N-dimethyl-L-prolyl-L-prolyl-L-lysyl-[protein] + 2 S-adenosyl-L-homocysteine + 2 H(+)</text>
        <dbReference type="Rhea" id="RHEA:54736"/>
        <dbReference type="Rhea" id="RHEA-COMP:13787"/>
        <dbReference type="Rhea" id="RHEA-COMP:13974"/>
        <dbReference type="ChEBI" id="CHEBI:15378"/>
        <dbReference type="ChEBI" id="CHEBI:57856"/>
        <dbReference type="ChEBI" id="CHEBI:59789"/>
        <dbReference type="ChEBI" id="CHEBI:138059"/>
        <dbReference type="ChEBI" id="CHEBI:138318"/>
        <dbReference type="EC" id="2.1.1.244"/>
    </reaction>
</comment>
<dbReference type="PANTHER" id="PTHR12753">
    <property type="entry name" value="AD-003 - RELATED"/>
    <property type="match status" value="1"/>
</dbReference>
<evidence type="ECO:0000313" key="11">
    <source>
        <dbReference type="EMBL" id="KAL0638794.1"/>
    </source>
</evidence>
<dbReference type="InterPro" id="IPR008576">
    <property type="entry name" value="MeTrfase_NTM1"/>
</dbReference>
<keyword evidence="2" id="KW-0489">Methyltransferase</keyword>
<evidence type="ECO:0000256" key="6">
    <source>
        <dbReference type="ARBA" id="ARBA00039449"/>
    </source>
</evidence>
<dbReference type="InterPro" id="IPR029063">
    <property type="entry name" value="SAM-dependent_MTases_sf"/>
</dbReference>
<evidence type="ECO:0000256" key="7">
    <source>
        <dbReference type="ARBA" id="ARBA00043129"/>
    </source>
</evidence>
<dbReference type="SUPFAM" id="SSF53335">
    <property type="entry name" value="S-adenosyl-L-methionine-dependent methyltransferases"/>
    <property type="match status" value="1"/>
</dbReference>
<comment type="similarity">
    <text evidence="1">Belongs to the methyltransferase superfamily. NTM1 family.</text>
</comment>
<keyword evidence="3" id="KW-0808">Transferase</keyword>
<dbReference type="CDD" id="cd02440">
    <property type="entry name" value="AdoMet_MTases"/>
    <property type="match status" value="1"/>
</dbReference>
<accession>A0ABR3GS75</accession>
<evidence type="ECO:0000256" key="2">
    <source>
        <dbReference type="ARBA" id="ARBA00022603"/>
    </source>
</evidence>
<keyword evidence="12" id="KW-1185">Reference proteome</keyword>
<evidence type="ECO:0000256" key="1">
    <source>
        <dbReference type="ARBA" id="ARBA00009059"/>
    </source>
</evidence>
<dbReference type="EMBL" id="JBBBZM010000018">
    <property type="protein sequence ID" value="KAL0638794.1"/>
    <property type="molecule type" value="Genomic_DNA"/>
</dbReference>
<comment type="catalytic activity">
    <reaction evidence="10">
        <text>N-terminal L-alanyl-L-prolyl-L-lysyl-[protein] + 3 S-adenosyl-L-methionine = N-terminal N,N,N-trimethyl-L-alanyl-L-prolyl-L-lysyl-[protein] + 3 S-adenosyl-L-homocysteine + 3 H(+)</text>
        <dbReference type="Rhea" id="RHEA:54712"/>
        <dbReference type="Rhea" id="RHEA-COMP:13785"/>
        <dbReference type="Rhea" id="RHEA-COMP:13971"/>
        <dbReference type="ChEBI" id="CHEBI:15378"/>
        <dbReference type="ChEBI" id="CHEBI:57856"/>
        <dbReference type="ChEBI" id="CHEBI:59789"/>
        <dbReference type="ChEBI" id="CHEBI:138057"/>
        <dbReference type="ChEBI" id="CHEBI:138315"/>
        <dbReference type="EC" id="2.1.1.244"/>
    </reaction>
</comment>
<evidence type="ECO:0000256" key="9">
    <source>
        <dbReference type="ARBA" id="ARBA00047885"/>
    </source>
</evidence>
<name>A0ABR3GS75_9PEZI</name>
<dbReference type="Proteomes" id="UP001447188">
    <property type="component" value="Unassembled WGS sequence"/>
</dbReference>
<keyword evidence="4" id="KW-0949">S-adenosyl-L-methionine</keyword>
<dbReference type="Pfam" id="PF05891">
    <property type="entry name" value="Methyltransf_PK"/>
    <property type="match status" value="1"/>
</dbReference>
<evidence type="ECO:0000256" key="10">
    <source>
        <dbReference type="ARBA" id="ARBA00048167"/>
    </source>
</evidence>
<dbReference type="PIRSF" id="PIRSF016958">
    <property type="entry name" value="DUF858_MeTrfase_lik"/>
    <property type="match status" value="1"/>
</dbReference>
<reference evidence="11 12" key="1">
    <citation type="submission" date="2024-02" db="EMBL/GenBank/DDBJ databases">
        <title>Discinaceae phylogenomics.</title>
        <authorList>
            <person name="Dirks A.C."/>
            <person name="James T.Y."/>
        </authorList>
    </citation>
    <scope>NUCLEOTIDE SEQUENCE [LARGE SCALE GENOMIC DNA]</scope>
    <source>
        <strain evidence="11 12">ACD0624</strain>
    </source>
</reference>
<evidence type="ECO:0000256" key="8">
    <source>
        <dbReference type="ARBA" id="ARBA00047306"/>
    </source>
</evidence>
<evidence type="ECO:0000256" key="3">
    <source>
        <dbReference type="ARBA" id="ARBA00022679"/>
    </source>
</evidence>
<sequence>MTTAPPPDASIDAQKSIEYWNSVEATPNGMLGGYERVSRVDIQGSKNLLANLRLKTMTSPACWKIADCGAGIGRVTKGLLSTLNSGATLVDIVEPVKKFTQEALEGPTLKPEREAGKIGKVFNVGLEEWDPVAASAEAGEKYFIIWTQWCVGHLSDVNLVAYLERCKNATMENGVIVVKENITETKEDMYDEIDSSVTRTDNKFRALFKQAGLRIIRTEVQKGLPAQLYQVRSYALRAY</sequence>
<proteinExistence type="inferred from homology"/>
<dbReference type="PANTHER" id="PTHR12753:SF0">
    <property type="entry name" value="ALPHA N-TERMINAL PROTEIN METHYLTRANSFERASE 1"/>
    <property type="match status" value="1"/>
</dbReference>
<dbReference type="Gene3D" id="3.40.50.150">
    <property type="entry name" value="Vaccinia Virus protein VP39"/>
    <property type="match status" value="1"/>
</dbReference>
<comment type="caution">
    <text evidence="11">The sequence shown here is derived from an EMBL/GenBank/DDBJ whole genome shotgun (WGS) entry which is preliminary data.</text>
</comment>
<organism evidence="11 12">
    <name type="scientific">Discina gigas</name>
    <dbReference type="NCBI Taxonomy" id="1032678"/>
    <lineage>
        <taxon>Eukaryota</taxon>
        <taxon>Fungi</taxon>
        <taxon>Dikarya</taxon>
        <taxon>Ascomycota</taxon>
        <taxon>Pezizomycotina</taxon>
        <taxon>Pezizomycetes</taxon>
        <taxon>Pezizales</taxon>
        <taxon>Discinaceae</taxon>
        <taxon>Discina</taxon>
    </lineage>
</organism>
<comment type="catalytic activity">
    <reaction evidence="8">
        <text>N-terminal L-seryl-L-prolyl-L-lysyl-[protein] + 3 S-adenosyl-L-methionine = N-terminal N,N,N-trimethyl-L-seryl-L-prolyl-L-lysyl-[protein] + 3 S-adenosyl-L-homocysteine + 3 H(+)</text>
        <dbReference type="Rhea" id="RHEA:54724"/>
        <dbReference type="Rhea" id="RHEA-COMP:13789"/>
        <dbReference type="Rhea" id="RHEA-COMP:13973"/>
        <dbReference type="ChEBI" id="CHEBI:15378"/>
        <dbReference type="ChEBI" id="CHEBI:57856"/>
        <dbReference type="ChEBI" id="CHEBI:59789"/>
        <dbReference type="ChEBI" id="CHEBI:138061"/>
        <dbReference type="ChEBI" id="CHEBI:138317"/>
        <dbReference type="EC" id="2.1.1.244"/>
    </reaction>
</comment>
<protein>
    <recommendedName>
        <fullName evidence="6">Alpha N-terminal protein methyltransferase 1</fullName>
        <ecNumber evidence="5">2.1.1.244</ecNumber>
    </recommendedName>
    <alternativeName>
        <fullName evidence="7">X-Pro-Lys N-terminal protein methyltransferase 1</fullName>
    </alternativeName>
</protein>
<dbReference type="EC" id="2.1.1.244" evidence="5"/>
<evidence type="ECO:0000256" key="5">
    <source>
        <dbReference type="ARBA" id="ARBA00039112"/>
    </source>
</evidence>
<evidence type="ECO:0000256" key="4">
    <source>
        <dbReference type="ARBA" id="ARBA00022691"/>
    </source>
</evidence>
<gene>
    <name evidence="11" type="ORF">Q9L58_002220</name>
</gene>
<evidence type="ECO:0000313" key="12">
    <source>
        <dbReference type="Proteomes" id="UP001447188"/>
    </source>
</evidence>